<feature type="transmembrane region" description="Helical" evidence="1">
    <location>
        <begin position="115"/>
        <end position="136"/>
    </location>
</feature>
<accession>A0ABD3VXG9</accession>
<keyword evidence="1" id="KW-1133">Transmembrane helix</keyword>
<organism evidence="2 3">
    <name type="scientific">Sinanodonta woodiana</name>
    <name type="common">Chinese pond mussel</name>
    <name type="synonym">Anodonta woodiana</name>
    <dbReference type="NCBI Taxonomy" id="1069815"/>
    <lineage>
        <taxon>Eukaryota</taxon>
        <taxon>Metazoa</taxon>
        <taxon>Spiralia</taxon>
        <taxon>Lophotrochozoa</taxon>
        <taxon>Mollusca</taxon>
        <taxon>Bivalvia</taxon>
        <taxon>Autobranchia</taxon>
        <taxon>Heteroconchia</taxon>
        <taxon>Palaeoheterodonta</taxon>
        <taxon>Unionida</taxon>
        <taxon>Unionoidea</taxon>
        <taxon>Unionidae</taxon>
        <taxon>Unioninae</taxon>
        <taxon>Sinanodonta</taxon>
    </lineage>
</organism>
<reference evidence="2 3" key="1">
    <citation type="submission" date="2024-11" db="EMBL/GenBank/DDBJ databases">
        <title>Chromosome-level genome assembly of the freshwater bivalve Anodonta woodiana.</title>
        <authorList>
            <person name="Chen X."/>
        </authorList>
    </citation>
    <scope>NUCLEOTIDE SEQUENCE [LARGE SCALE GENOMIC DNA]</scope>
    <source>
        <strain evidence="2">MN2024</strain>
        <tissue evidence="2">Gills</tissue>
    </source>
</reference>
<comment type="caution">
    <text evidence="2">The sequence shown here is derived from an EMBL/GenBank/DDBJ whole genome shotgun (WGS) entry which is preliminary data.</text>
</comment>
<dbReference type="Proteomes" id="UP001634394">
    <property type="component" value="Unassembled WGS sequence"/>
</dbReference>
<keyword evidence="3" id="KW-1185">Reference proteome</keyword>
<dbReference type="EMBL" id="JBJQND010000009">
    <property type="protein sequence ID" value="KAL3866040.1"/>
    <property type="molecule type" value="Genomic_DNA"/>
</dbReference>
<keyword evidence="1" id="KW-0472">Membrane</keyword>
<evidence type="ECO:0000313" key="3">
    <source>
        <dbReference type="Proteomes" id="UP001634394"/>
    </source>
</evidence>
<proteinExistence type="predicted"/>
<gene>
    <name evidence="2" type="ORF">ACJMK2_043381</name>
</gene>
<evidence type="ECO:0000313" key="2">
    <source>
        <dbReference type="EMBL" id="KAL3866040.1"/>
    </source>
</evidence>
<keyword evidence="1" id="KW-0812">Transmembrane</keyword>
<protein>
    <submittedName>
        <fullName evidence="2">Uncharacterized protein</fullName>
    </submittedName>
</protein>
<evidence type="ECO:0000256" key="1">
    <source>
        <dbReference type="SAM" id="Phobius"/>
    </source>
</evidence>
<dbReference type="AlphaFoldDB" id="A0ABD3VXG9"/>
<name>A0ABD3VXG9_SINWO</name>
<sequence>MASRTHIRRSYDQRRRTHLQPGAVSSIFRRRSILNAVNDVSDGLDKSAVHEMTRRRSFPASIKDMDGITRNTSIVYRRGPSTPSQKFSCTLLTHANNINHKDTLMPGVINNRFRNVCLCMTGLFLVVFLLSLYRLMR</sequence>